<evidence type="ECO:0000256" key="6">
    <source>
        <dbReference type="PROSITE-ProRule" id="PRU00433"/>
    </source>
</evidence>
<dbReference type="AlphaFoldDB" id="A0A1D7TMN4"/>
<dbReference type="PATRIC" id="fig|1193502.14.peg.2514"/>
<keyword evidence="2 6" id="KW-0349">Heme</keyword>
<evidence type="ECO:0000256" key="1">
    <source>
        <dbReference type="ARBA" id="ARBA00022448"/>
    </source>
</evidence>
<dbReference type="GO" id="GO:0020037">
    <property type="term" value="F:heme binding"/>
    <property type="evidence" value="ECO:0007669"/>
    <property type="project" value="InterPro"/>
</dbReference>
<dbReference type="STRING" id="1193502.SHALO_2481"/>
<feature type="domain" description="Cytochrome c" evidence="8">
    <location>
        <begin position="109"/>
        <end position="204"/>
    </location>
</feature>
<organism evidence="9 10">
    <name type="scientific">Sulfurospirillum halorespirans DSM 13726</name>
    <dbReference type="NCBI Taxonomy" id="1193502"/>
    <lineage>
        <taxon>Bacteria</taxon>
        <taxon>Pseudomonadati</taxon>
        <taxon>Campylobacterota</taxon>
        <taxon>Epsilonproteobacteria</taxon>
        <taxon>Campylobacterales</taxon>
        <taxon>Sulfurospirillaceae</taxon>
        <taxon>Sulfurospirillum</taxon>
    </lineage>
</organism>
<dbReference type="Proteomes" id="UP000094609">
    <property type="component" value="Chromosome"/>
</dbReference>
<evidence type="ECO:0000256" key="3">
    <source>
        <dbReference type="ARBA" id="ARBA00022723"/>
    </source>
</evidence>
<dbReference type="Pfam" id="PF00034">
    <property type="entry name" value="Cytochrom_C"/>
    <property type="match status" value="1"/>
</dbReference>
<evidence type="ECO:0000256" key="7">
    <source>
        <dbReference type="SAM" id="SignalP"/>
    </source>
</evidence>
<dbReference type="SUPFAM" id="SSF46626">
    <property type="entry name" value="Cytochrome c"/>
    <property type="match status" value="2"/>
</dbReference>
<accession>A0A1D7TMN4</accession>
<dbReference type="PRINTS" id="PR00607">
    <property type="entry name" value="CYTCHROMECIE"/>
</dbReference>
<keyword evidence="7" id="KW-0732">Signal</keyword>
<evidence type="ECO:0000256" key="4">
    <source>
        <dbReference type="ARBA" id="ARBA00022982"/>
    </source>
</evidence>
<proteinExistence type="predicted"/>
<dbReference type="RefSeq" id="WP_069478797.1">
    <property type="nucleotide sequence ID" value="NZ_CP017111.1"/>
</dbReference>
<name>A0A1D7TMN4_9BACT</name>
<dbReference type="Gene3D" id="1.10.760.10">
    <property type="entry name" value="Cytochrome c-like domain"/>
    <property type="match status" value="2"/>
</dbReference>
<keyword evidence="5 6" id="KW-0408">Iron</keyword>
<keyword evidence="4" id="KW-0249">Electron transport</keyword>
<protein>
    <submittedName>
        <fullName evidence="9">Sulfur oxidation c-type cytochrome SoxD</fullName>
    </submittedName>
</protein>
<keyword evidence="3 6" id="KW-0479">Metal-binding</keyword>
<evidence type="ECO:0000256" key="2">
    <source>
        <dbReference type="ARBA" id="ARBA00022617"/>
    </source>
</evidence>
<keyword evidence="1" id="KW-0813">Transport</keyword>
<dbReference type="PANTHER" id="PTHR35008">
    <property type="entry name" value="BLL4482 PROTEIN-RELATED"/>
    <property type="match status" value="1"/>
</dbReference>
<sequence length="372" mass="40097">MFTSMKHNIAIAGVITLLYASSAMSESLSYTPANPDKYPYPSETIDMHGNKINNDGAIKKPQNFSVNHVYASPFSAKGFHLGEKATKEQVEAWDTDVRPDGKGLPKGSMSVAKGSEVFIAKCGACHGDFGEGVDKFPVLTGGLNTLKLHPQNGGEPGPLKTFGSYLPYIAPMFWYIQTAMPLSSPKSLTNSEVYGILGYLLQVNDIKVNGEAIEDDTVIDAAFIKAVHMPNEKGFEYNNLRKSDTQNKRCMKDCLDLNKVTIQRIVTDGTEVEPEFGEERYFYGEVGSKAESDVPGKATYVTYCAGCHESGLAGSPKLGDKTAWAKAMSKGLDTVLKNAIMGVGAMPPKGGATDLSDDAVNEAAAYMINQSK</sequence>
<dbReference type="KEGG" id="shal:SHALO_2481"/>
<evidence type="ECO:0000313" key="10">
    <source>
        <dbReference type="Proteomes" id="UP000094609"/>
    </source>
</evidence>
<dbReference type="GO" id="GO:0005506">
    <property type="term" value="F:iron ion binding"/>
    <property type="evidence" value="ECO:0007669"/>
    <property type="project" value="InterPro"/>
</dbReference>
<evidence type="ECO:0000259" key="8">
    <source>
        <dbReference type="PROSITE" id="PS51007"/>
    </source>
</evidence>
<dbReference type="Pfam" id="PF13442">
    <property type="entry name" value="Cytochrome_CBB3"/>
    <property type="match status" value="1"/>
</dbReference>
<dbReference type="InterPro" id="IPR051459">
    <property type="entry name" value="Cytochrome_c-type_DH"/>
</dbReference>
<feature type="chain" id="PRO_5009099579" evidence="7">
    <location>
        <begin position="26"/>
        <end position="372"/>
    </location>
</feature>
<evidence type="ECO:0000256" key="5">
    <source>
        <dbReference type="ARBA" id="ARBA00023004"/>
    </source>
</evidence>
<dbReference type="EMBL" id="CP017111">
    <property type="protein sequence ID" value="AOO66240.1"/>
    <property type="molecule type" value="Genomic_DNA"/>
</dbReference>
<reference evidence="10" key="1">
    <citation type="submission" date="2016-08" db="EMBL/GenBank/DDBJ databases">
        <title>Complete genome sequence of the organohalide-respiring Epsilonproteobacterium Sulfurospirillum halorespirans.</title>
        <authorList>
            <person name="Goris T."/>
            <person name="Zimmermann J."/>
            <person name="Schenz B."/>
            <person name="Lemos M."/>
            <person name="Hackermueller J."/>
            <person name="Diekert G."/>
        </authorList>
    </citation>
    <scope>NUCLEOTIDE SEQUENCE [LARGE SCALE GENOMIC DNA]</scope>
    <source>
        <strain>DSM 13726</strain>
        <strain evidence="10">PCE-M2</strain>
    </source>
</reference>
<keyword evidence="10" id="KW-1185">Reference proteome</keyword>
<dbReference type="InterPro" id="IPR002323">
    <property type="entry name" value="Cyt_CIE"/>
</dbReference>
<dbReference type="GO" id="GO:0009055">
    <property type="term" value="F:electron transfer activity"/>
    <property type="evidence" value="ECO:0007669"/>
    <property type="project" value="InterPro"/>
</dbReference>
<dbReference type="InterPro" id="IPR036909">
    <property type="entry name" value="Cyt_c-like_dom_sf"/>
</dbReference>
<feature type="signal peptide" evidence="7">
    <location>
        <begin position="1"/>
        <end position="25"/>
    </location>
</feature>
<evidence type="ECO:0000313" key="9">
    <source>
        <dbReference type="EMBL" id="AOO66240.1"/>
    </source>
</evidence>
<feature type="domain" description="Cytochrome c" evidence="8">
    <location>
        <begin position="291"/>
        <end position="371"/>
    </location>
</feature>
<dbReference type="PROSITE" id="PS51007">
    <property type="entry name" value="CYTC"/>
    <property type="match status" value="2"/>
</dbReference>
<gene>
    <name evidence="9" type="ORF">SHALO_2481</name>
</gene>
<dbReference type="PANTHER" id="PTHR35008:SF8">
    <property type="entry name" value="ALCOHOL DEHYDROGENASE CYTOCHROME C SUBUNIT"/>
    <property type="match status" value="1"/>
</dbReference>
<dbReference type="InterPro" id="IPR009056">
    <property type="entry name" value="Cyt_c-like_dom"/>
</dbReference>